<dbReference type="PANTHER" id="PTHR43076:SF7">
    <property type="entry name" value="AMINODEOXYFUTALOSINE SYNTHASE"/>
    <property type="match status" value="1"/>
</dbReference>
<dbReference type="InterPro" id="IPR045567">
    <property type="entry name" value="CofH/MnqC-like_C"/>
</dbReference>
<dbReference type="CDD" id="cd01335">
    <property type="entry name" value="Radical_SAM"/>
    <property type="match status" value="1"/>
</dbReference>
<evidence type="ECO:0000256" key="6">
    <source>
        <dbReference type="HAMAP-Rule" id="MF_00993"/>
    </source>
</evidence>
<dbReference type="InterPro" id="IPR007197">
    <property type="entry name" value="rSAM"/>
</dbReference>
<dbReference type="HAMAP" id="MF_00993">
    <property type="entry name" value="MqnE"/>
    <property type="match status" value="1"/>
</dbReference>
<dbReference type="SMART" id="SM00729">
    <property type="entry name" value="Elp3"/>
    <property type="match status" value="1"/>
</dbReference>
<dbReference type="InterPro" id="IPR013785">
    <property type="entry name" value="Aldolase_TIM"/>
</dbReference>
<comment type="cofactor">
    <cofactor evidence="6 7">
        <name>[4Fe-4S] cluster</name>
        <dbReference type="ChEBI" id="CHEBI:49883"/>
    </cofactor>
    <text evidence="6 7">Binds 1 [4Fe-4S] cluster. The cluster is coordinated with 3 cysteines and an exchangeable S-adenosyl-L-methionine.</text>
</comment>
<dbReference type="HOGENOM" id="CLU_040406_1_0_7"/>
<feature type="binding site" evidence="6 7">
    <location>
        <position position="68"/>
    </location>
    <ligand>
        <name>[4Fe-4S] cluster</name>
        <dbReference type="ChEBI" id="CHEBI:49883"/>
        <note>4Fe-4S-S-AdoMet</note>
    </ligand>
</feature>
<dbReference type="GO" id="GO:0005506">
    <property type="term" value="F:iron ion binding"/>
    <property type="evidence" value="ECO:0007669"/>
    <property type="project" value="UniProtKB-UniRule"/>
</dbReference>
<evidence type="ECO:0000256" key="8">
    <source>
        <dbReference type="PIRSR" id="PIRSR004762-2"/>
    </source>
</evidence>
<evidence type="ECO:0000256" key="7">
    <source>
        <dbReference type="PIRSR" id="PIRSR004762-1"/>
    </source>
</evidence>
<keyword evidence="6" id="KW-0808">Transferase</keyword>
<dbReference type="Gene3D" id="3.20.20.70">
    <property type="entry name" value="Aldolase class I"/>
    <property type="match status" value="1"/>
</dbReference>
<dbReference type="AlphaFoldDB" id="A5G9F9"/>
<evidence type="ECO:0000313" key="11">
    <source>
        <dbReference type="Proteomes" id="UP000006695"/>
    </source>
</evidence>
<evidence type="ECO:0000256" key="4">
    <source>
        <dbReference type="ARBA" id="ARBA00023004"/>
    </source>
</evidence>
<evidence type="ECO:0000256" key="3">
    <source>
        <dbReference type="ARBA" id="ARBA00022723"/>
    </source>
</evidence>
<dbReference type="GO" id="GO:0044689">
    <property type="term" value="F:7,8-didemethyl-8-hydroxy-5-deazariboflavin synthase activity"/>
    <property type="evidence" value="ECO:0007669"/>
    <property type="project" value="TreeGrafter"/>
</dbReference>
<dbReference type="RefSeq" id="WP_011941057.1">
    <property type="nucleotide sequence ID" value="NC_009483.1"/>
</dbReference>
<evidence type="ECO:0000256" key="2">
    <source>
        <dbReference type="ARBA" id="ARBA00022691"/>
    </source>
</evidence>
<comment type="catalytic activity">
    <reaction evidence="6">
        <text>3-[(1-carboxyvinyl)-oxy]benzoate + S-adenosyl-L-methionine + H2O = 6-amino-6-deoxyfutalosine + hydrogencarbonate + L-methionine + H(+)</text>
        <dbReference type="Rhea" id="RHEA:33075"/>
        <dbReference type="ChEBI" id="CHEBI:15377"/>
        <dbReference type="ChEBI" id="CHEBI:15378"/>
        <dbReference type="ChEBI" id="CHEBI:17544"/>
        <dbReference type="ChEBI" id="CHEBI:57844"/>
        <dbReference type="ChEBI" id="CHEBI:59789"/>
        <dbReference type="ChEBI" id="CHEBI:64286"/>
        <dbReference type="ChEBI" id="CHEBI:76981"/>
        <dbReference type="EC" id="2.5.1.120"/>
    </reaction>
</comment>
<dbReference type="SFLD" id="SFLDG01389">
    <property type="entry name" value="menaquinone_synthsis_involved"/>
    <property type="match status" value="1"/>
</dbReference>
<dbReference type="PROSITE" id="PS51918">
    <property type="entry name" value="RADICAL_SAM"/>
    <property type="match status" value="1"/>
</dbReference>
<dbReference type="InterPro" id="IPR058240">
    <property type="entry name" value="rSAM_sf"/>
</dbReference>
<dbReference type="SFLD" id="SFLDS00029">
    <property type="entry name" value="Radical_SAM"/>
    <property type="match status" value="1"/>
</dbReference>
<comment type="pathway">
    <text evidence="6">Quinol/quinone metabolism; menaquinone biosynthesis.</text>
</comment>
<dbReference type="InterPro" id="IPR020050">
    <property type="entry name" value="FO_synthase_su2"/>
</dbReference>
<organism evidence="10 11">
    <name type="scientific">Geotalea uraniireducens (strain Rf4)</name>
    <name type="common">Geobacter uraniireducens</name>
    <dbReference type="NCBI Taxonomy" id="351605"/>
    <lineage>
        <taxon>Bacteria</taxon>
        <taxon>Pseudomonadati</taxon>
        <taxon>Thermodesulfobacteriota</taxon>
        <taxon>Desulfuromonadia</taxon>
        <taxon>Geobacterales</taxon>
        <taxon>Geobacteraceae</taxon>
        <taxon>Geotalea</taxon>
    </lineage>
</organism>
<dbReference type="Proteomes" id="UP000006695">
    <property type="component" value="Chromosome"/>
</dbReference>
<dbReference type="GO" id="GO:0009234">
    <property type="term" value="P:menaquinone biosynthetic process"/>
    <property type="evidence" value="ECO:0007669"/>
    <property type="project" value="UniProtKB-UniRule"/>
</dbReference>
<dbReference type="NCBIfam" id="TIGR00423">
    <property type="entry name" value="CofH family radical SAM protein"/>
    <property type="match status" value="1"/>
</dbReference>
<dbReference type="SFLD" id="SFLDF00343">
    <property type="entry name" value="aminofutalosine_synthase_(mqnE"/>
    <property type="match status" value="1"/>
</dbReference>
<dbReference type="InterPro" id="IPR006638">
    <property type="entry name" value="Elp3/MiaA/NifB-like_rSAM"/>
</dbReference>
<keyword evidence="11" id="KW-1185">Reference proteome</keyword>
<dbReference type="PANTHER" id="PTHR43076">
    <property type="entry name" value="FO SYNTHASE (COFH)"/>
    <property type="match status" value="1"/>
</dbReference>
<feature type="domain" description="Radical SAM core" evidence="9">
    <location>
        <begin position="50"/>
        <end position="282"/>
    </location>
</feature>
<dbReference type="InterPro" id="IPR022432">
    <property type="entry name" value="MqnE"/>
</dbReference>
<keyword evidence="1 6" id="KW-0004">4Fe-4S</keyword>
<dbReference type="SFLD" id="SFLDG01388">
    <property type="entry name" value="7_8-didemethyl-8-hydroxy-5-dea"/>
    <property type="match status" value="1"/>
</dbReference>
<accession>A5G9F9</accession>
<dbReference type="EC" id="2.5.1.120" evidence="6"/>
<sequence>MISLASITEKVRAGERISDDEALFLFNSNDLLAIGELAALANEAKNGSRVFFNVNRHINHTNICVNRCKFCAFSRTADEPGAYLLDLQEIGNRATEALHQGATEIHIVGGLHPDLPFEFYLEMLRTIKAVSPTLHIKAFTAVEIDYLSQISALSIAETLAELKGAGLGSLPGGGAEIFSEKIRDELCPEKISGRKWLAIMEEVHEAGLKSNATMLYGHLESFADRVDHMRQLRELQDRTGGFQVFIPLAFQPENTPLKLDKKAGTSGVDDLKTLAVARIYLDNFANIKAYWVMLGEKIAQVSLAFGVNDLDGTVVEEKIGHDAGAASPQTMSRDDIVALIRKAGRTPVERDTLYNELHTY</sequence>
<evidence type="ECO:0000259" key="9">
    <source>
        <dbReference type="PROSITE" id="PS51918"/>
    </source>
</evidence>
<feature type="binding site" evidence="8">
    <location>
        <position position="176"/>
    </location>
    <ligand>
        <name>S-adenosyl-L-methionine</name>
        <dbReference type="ChEBI" id="CHEBI:59789"/>
    </ligand>
</feature>
<keyword evidence="4 6" id="KW-0408">Iron</keyword>
<dbReference type="SUPFAM" id="SSF102114">
    <property type="entry name" value="Radical SAM enzymes"/>
    <property type="match status" value="1"/>
</dbReference>
<dbReference type="Pfam" id="PF04055">
    <property type="entry name" value="Radical_SAM"/>
    <property type="match status" value="1"/>
</dbReference>
<keyword evidence="5 6" id="KW-0411">Iron-sulfur</keyword>
<dbReference type="SFLD" id="SFLDF00342">
    <property type="entry name" value="cyclic_dehypoxanthine_futalosi"/>
    <property type="match status" value="1"/>
</dbReference>
<dbReference type="InterPro" id="IPR034405">
    <property type="entry name" value="F420"/>
</dbReference>
<comment type="function">
    <text evidence="6">Radical SAM enzyme that catalyzes the addition of the adenosyl radical to the double bond of 3-[(1-carboxyvinyl)oxy]benzoate, leading to aminodeoxyfutalosine (AFL), a key intermediate in the formation of menaquinone (MK, vitamin K2) from chorismate.</text>
</comment>
<keyword evidence="3 6" id="KW-0479">Metal-binding</keyword>
<dbReference type="PIRSF" id="PIRSF004762">
    <property type="entry name" value="CHP00423"/>
    <property type="match status" value="1"/>
</dbReference>
<evidence type="ECO:0000256" key="1">
    <source>
        <dbReference type="ARBA" id="ARBA00022485"/>
    </source>
</evidence>
<keyword evidence="6" id="KW-0474">Menaquinone biosynthesis</keyword>
<dbReference type="KEGG" id="gur:Gura_4284"/>
<dbReference type="GO" id="GO:0051539">
    <property type="term" value="F:4 iron, 4 sulfur cluster binding"/>
    <property type="evidence" value="ECO:0007669"/>
    <property type="project" value="UniProtKB-KW"/>
</dbReference>
<evidence type="ECO:0000313" key="10">
    <source>
        <dbReference type="EMBL" id="ABQ28427.1"/>
    </source>
</evidence>
<reference evidence="10 11" key="1">
    <citation type="submission" date="2007-05" db="EMBL/GenBank/DDBJ databases">
        <title>Complete sequence of Geobacter uraniireducens Rf4.</title>
        <authorList>
            <consortium name="US DOE Joint Genome Institute"/>
            <person name="Copeland A."/>
            <person name="Lucas S."/>
            <person name="Lapidus A."/>
            <person name="Barry K."/>
            <person name="Detter J.C."/>
            <person name="Glavina del Rio T."/>
            <person name="Hammon N."/>
            <person name="Israni S."/>
            <person name="Dalin E."/>
            <person name="Tice H."/>
            <person name="Pitluck S."/>
            <person name="Chertkov O."/>
            <person name="Brettin T."/>
            <person name="Bruce D."/>
            <person name="Han C."/>
            <person name="Schmutz J."/>
            <person name="Larimer F."/>
            <person name="Land M."/>
            <person name="Hauser L."/>
            <person name="Kyrpides N."/>
            <person name="Mikhailova N."/>
            <person name="Shelobolina E."/>
            <person name="Aklujkar M."/>
            <person name="Lovley D."/>
            <person name="Richardson P."/>
        </authorList>
    </citation>
    <scope>NUCLEOTIDE SEQUENCE [LARGE SCALE GENOMIC DNA]</scope>
    <source>
        <strain evidence="10 11">Rf4</strain>
    </source>
</reference>
<dbReference type="OrthoDB" id="9802027at2"/>
<dbReference type="UniPathway" id="UPA00079"/>
<dbReference type="Pfam" id="PF19288">
    <property type="entry name" value="CofH_C"/>
    <property type="match status" value="1"/>
</dbReference>
<dbReference type="SFLD" id="SFLDG01064">
    <property type="entry name" value="F420__menaquinone_cofactor_bio"/>
    <property type="match status" value="1"/>
</dbReference>
<evidence type="ECO:0000256" key="5">
    <source>
        <dbReference type="ARBA" id="ARBA00023014"/>
    </source>
</evidence>
<dbReference type="STRING" id="351605.Gura_4284"/>
<keyword evidence="2 6" id="KW-0949">S-adenosyl-L-methionine</keyword>
<name>A5G9F9_GEOUR</name>
<protein>
    <recommendedName>
        <fullName evidence="6">Aminodeoxyfutalosine synthase</fullName>
        <shortName evidence="6">AFL synthase</shortName>
        <shortName evidence="6">Aminofutalosine synthase</shortName>
        <ecNumber evidence="6">2.5.1.120</ecNumber>
    </recommendedName>
    <alternativeName>
        <fullName evidence="6">Menaquinone biosynthetic enzyme MqnE</fullName>
    </alternativeName>
</protein>
<feature type="binding site" evidence="6 7">
    <location>
        <position position="64"/>
    </location>
    <ligand>
        <name>[4Fe-4S] cluster</name>
        <dbReference type="ChEBI" id="CHEBI:49883"/>
        <note>4Fe-4S-S-AdoMet</note>
    </ligand>
</feature>
<comment type="similarity">
    <text evidence="6">Belongs to the radical SAM superfamily. MqnE family.</text>
</comment>
<dbReference type="GO" id="GO:0102573">
    <property type="term" value="F:aminodeoxyfutalosine synthase activity"/>
    <property type="evidence" value="ECO:0007669"/>
    <property type="project" value="UniProtKB-EC"/>
</dbReference>
<feature type="binding site" evidence="8">
    <location>
        <position position="70"/>
    </location>
    <ligand>
        <name>S-adenosyl-L-methionine</name>
        <dbReference type="ChEBI" id="CHEBI:59789"/>
    </ligand>
</feature>
<feature type="binding site" evidence="6 7">
    <location>
        <position position="71"/>
    </location>
    <ligand>
        <name>[4Fe-4S] cluster</name>
        <dbReference type="ChEBI" id="CHEBI:49883"/>
        <note>4Fe-4S-S-AdoMet</note>
    </ligand>
</feature>
<dbReference type="EMBL" id="CP000698">
    <property type="protein sequence ID" value="ABQ28427.1"/>
    <property type="molecule type" value="Genomic_DNA"/>
</dbReference>
<proteinExistence type="inferred from homology"/>
<gene>
    <name evidence="6" type="primary">mqnE</name>
    <name evidence="10" type="ordered locus">Gura_4284</name>
</gene>
<dbReference type="NCBIfam" id="TIGR03700">
    <property type="entry name" value="mena_SCO4494"/>
    <property type="match status" value="1"/>
</dbReference>